<feature type="region of interest" description="Disordered" evidence="2">
    <location>
        <begin position="254"/>
        <end position="287"/>
    </location>
</feature>
<dbReference type="Proteomes" id="UP000604046">
    <property type="component" value="Unassembled WGS sequence"/>
</dbReference>
<feature type="region of interest" description="Disordered" evidence="2">
    <location>
        <begin position="400"/>
        <end position="419"/>
    </location>
</feature>
<organism evidence="3 4">
    <name type="scientific">Symbiodinium natans</name>
    <dbReference type="NCBI Taxonomy" id="878477"/>
    <lineage>
        <taxon>Eukaryota</taxon>
        <taxon>Sar</taxon>
        <taxon>Alveolata</taxon>
        <taxon>Dinophyceae</taxon>
        <taxon>Suessiales</taxon>
        <taxon>Symbiodiniaceae</taxon>
        <taxon>Symbiodinium</taxon>
    </lineage>
</organism>
<feature type="region of interest" description="Disordered" evidence="2">
    <location>
        <begin position="142"/>
        <end position="162"/>
    </location>
</feature>
<feature type="coiled-coil region" evidence="1">
    <location>
        <begin position="290"/>
        <end position="344"/>
    </location>
</feature>
<evidence type="ECO:0000313" key="3">
    <source>
        <dbReference type="EMBL" id="CAE7577830.1"/>
    </source>
</evidence>
<feature type="compositionally biased region" description="Basic and acidic residues" evidence="2">
    <location>
        <begin position="406"/>
        <end position="419"/>
    </location>
</feature>
<dbReference type="EMBL" id="CAJNDS010002734">
    <property type="protein sequence ID" value="CAE7577830.1"/>
    <property type="molecule type" value="Genomic_DNA"/>
</dbReference>
<dbReference type="OrthoDB" id="9981310at2759"/>
<evidence type="ECO:0000256" key="2">
    <source>
        <dbReference type="SAM" id="MobiDB-lite"/>
    </source>
</evidence>
<protein>
    <submittedName>
        <fullName evidence="3">Uncharacterized protein</fullName>
    </submittedName>
</protein>
<reference evidence="3" key="1">
    <citation type="submission" date="2021-02" db="EMBL/GenBank/DDBJ databases">
        <authorList>
            <person name="Dougan E. K."/>
            <person name="Rhodes N."/>
            <person name="Thang M."/>
            <person name="Chan C."/>
        </authorList>
    </citation>
    <scope>NUCLEOTIDE SEQUENCE</scope>
</reference>
<accession>A0A812UHK0</accession>
<feature type="compositionally biased region" description="Polar residues" evidence="2">
    <location>
        <begin position="254"/>
        <end position="263"/>
    </location>
</feature>
<keyword evidence="4" id="KW-1185">Reference proteome</keyword>
<dbReference type="AlphaFoldDB" id="A0A812UHK0"/>
<gene>
    <name evidence="3" type="ORF">SNAT2548_LOCUS32974</name>
</gene>
<comment type="caution">
    <text evidence="3">The sequence shown here is derived from an EMBL/GenBank/DDBJ whole genome shotgun (WGS) entry which is preliminary data.</text>
</comment>
<name>A0A812UHK0_9DINO</name>
<sequence>MTRWASMIVVSASSVDVNCTLTGVAARHRPQQQLHTDVLQRVDTNEVGQFDFSGVPGESKPAWTTSLSQNVAAPSWLQNPQACSVVVPAYSSKQRLRDFSYEPPRSRAPLRYYYPVRSRSSTPRREYSSPTPRYMNALKSTYGTMPSAQPSVQPSVPPSVQPSLQPAAAAAAAQPTTQVWQTAAPAPFTKSLGPGSFHGGSQQTLAQYIKQVPTPGRFRNAVPSAMPTTLAPSGSSYLTSGKESVPTSLCSTVNRTNQASRAQPQAVPTIPGQSAHSLLGPAGRQPPDLVQTIQLTQADLQERMSKQQQQQVEQKEQELQLTKVSLEEKDRELAKRDKEILEKEGELCDLRRADRHDCLPSNPETKKELLMRPSSANCTAHDIRACQRVKNEQELNERRKKLRGKRQLEDATWPEKRKGSEEDVRAKEVAFWQAGADVFQLTFKTVRADTLFFPNSMIAEGRNYLFAAASYVELQMGYRYTYYCFFDADTALEDWHAGWRKFESFLREWEPAVGLPTLDAYSNILNSYRKDDRAMVRTVLNFDHTVEAVHSDAAKWLLPYVLDHDEGCQWVSQWRFASLANALFPEHVLLTHHVEIENTAHGNYNKDYCLELMMKATLELRERLPEAASCFVEPRNEAVMLNGALRLSAYLPWGRALRRGEAEPERRFYGGEAIMRELRSCEGQPAVQAMSQQASYSWCRGCPMSLTFGILQSIVVQRPYEFVGWLRLADFLAWTVVKRDDLLVSEICLSVAVRVVRCLSGIDGTRVSWEELRQFHAAHVAFGIHMEPNEETIQEIERLTLIPSRRDLVIIAVRLAVTPQGDEIEPVSLMAKDQAETFVDWLLHCPAAGGT</sequence>
<evidence type="ECO:0000313" key="4">
    <source>
        <dbReference type="Proteomes" id="UP000604046"/>
    </source>
</evidence>
<keyword evidence="1" id="KW-0175">Coiled coil</keyword>
<evidence type="ECO:0000256" key="1">
    <source>
        <dbReference type="SAM" id="Coils"/>
    </source>
</evidence>
<proteinExistence type="predicted"/>